<evidence type="ECO:0000313" key="5">
    <source>
        <dbReference type="Proteomes" id="UP000007797"/>
    </source>
</evidence>
<dbReference type="GeneID" id="14873259"/>
<dbReference type="STRING" id="1054147.F4PTI1"/>
<keyword evidence="5" id="KW-1185">Reference proteome</keyword>
<proteinExistence type="inferred from homology"/>
<dbReference type="PANTHER" id="PTHR43173">
    <property type="entry name" value="ABC1 FAMILY PROTEIN"/>
    <property type="match status" value="1"/>
</dbReference>
<dbReference type="Proteomes" id="UP000007797">
    <property type="component" value="Unassembled WGS sequence"/>
</dbReference>
<protein>
    <recommendedName>
        <fullName evidence="3">ABC1 atypical kinase-like domain-containing protein</fullName>
    </recommendedName>
</protein>
<dbReference type="InterPro" id="IPR011009">
    <property type="entry name" value="Kinase-like_dom_sf"/>
</dbReference>
<feature type="compositionally biased region" description="Basic and acidic residues" evidence="2">
    <location>
        <begin position="136"/>
        <end position="153"/>
    </location>
</feature>
<dbReference type="CDD" id="cd13969">
    <property type="entry name" value="ADCK1-like"/>
    <property type="match status" value="1"/>
</dbReference>
<gene>
    <name evidence="4" type="primary">abkB</name>
    <name evidence="4" type="ORF">DFA_00728</name>
</gene>
<dbReference type="InterPro" id="IPR045307">
    <property type="entry name" value="ADCK1_dom"/>
</dbReference>
<dbReference type="EMBL" id="GL883010">
    <property type="protein sequence ID" value="EGG20863.1"/>
    <property type="molecule type" value="Genomic_DNA"/>
</dbReference>
<name>F4PTI1_CACFS</name>
<feature type="region of interest" description="Disordered" evidence="2">
    <location>
        <begin position="117"/>
        <end position="158"/>
    </location>
</feature>
<dbReference type="PANTHER" id="PTHR43173:SF41">
    <property type="entry name" value="SERINE_THREONINE-PROTEIN KINASE ABKB-RELATED"/>
    <property type="match status" value="1"/>
</dbReference>
<organism evidence="4 5">
    <name type="scientific">Cavenderia fasciculata</name>
    <name type="common">Slime mold</name>
    <name type="synonym">Dictyostelium fasciculatum</name>
    <dbReference type="NCBI Taxonomy" id="261658"/>
    <lineage>
        <taxon>Eukaryota</taxon>
        <taxon>Amoebozoa</taxon>
        <taxon>Evosea</taxon>
        <taxon>Eumycetozoa</taxon>
        <taxon>Dictyostelia</taxon>
        <taxon>Acytosteliales</taxon>
        <taxon>Cavenderiaceae</taxon>
        <taxon>Cavenderia</taxon>
    </lineage>
</organism>
<feature type="compositionally biased region" description="Low complexity" evidence="2">
    <location>
        <begin position="120"/>
        <end position="135"/>
    </location>
</feature>
<dbReference type="AlphaFoldDB" id="F4PTI1"/>
<evidence type="ECO:0000313" key="4">
    <source>
        <dbReference type="EMBL" id="EGG20863.1"/>
    </source>
</evidence>
<dbReference type="InterPro" id="IPR009003">
    <property type="entry name" value="Peptidase_S1_PA"/>
</dbReference>
<dbReference type="SUPFAM" id="SSF50494">
    <property type="entry name" value="Trypsin-like serine proteases"/>
    <property type="match status" value="1"/>
</dbReference>
<reference evidence="5" key="1">
    <citation type="journal article" date="2011" name="Genome Res.">
        <title>Phylogeny-wide analysis of social amoeba genomes highlights ancient origins for complex intercellular communication.</title>
        <authorList>
            <person name="Heidel A.J."/>
            <person name="Lawal H.M."/>
            <person name="Felder M."/>
            <person name="Schilde C."/>
            <person name="Helps N.R."/>
            <person name="Tunggal B."/>
            <person name="Rivero F."/>
            <person name="John U."/>
            <person name="Schleicher M."/>
            <person name="Eichinger L."/>
            <person name="Platzer M."/>
            <person name="Noegel A.A."/>
            <person name="Schaap P."/>
            <person name="Gloeckner G."/>
        </authorList>
    </citation>
    <scope>NUCLEOTIDE SEQUENCE [LARGE SCALE GENOMIC DNA]</scope>
    <source>
        <strain evidence="5">SH3</strain>
    </source>
</reference>
<sequence>MMHWTTSTTTAAAATLGSGIKGGTTFASRNIRQLASKLVKPLVVATSTCQLPPLPQSSSSSLLSSSFKKTKTNQFGYSHKFSSVLSESSNKKNGSFYVSSFGSNPYTTITTSNRLYSTLNNNNNINNNNNNSNNNEKNEQQEEQKQEQEEKGQEQQGKFKPGFKELRSVILLVSLVSGTGMATYNLLYGDDLQKNIADSSYIRNIRVLLAGLSVTFYYKYYLYGLERGDKEFPEQAKIANKLAAEALVELCQKNKGIFIKFAQILSSLDHLLPVEYTSALTVFQDHFFTNNVIAPYEPFEEVVRLFMEETGKHPDDFFEDFERTPIASASLAQVHKANLRLPNGEVREVAVKVQYPDLTERFEKDIESIYNTMIYINWFFPKFQFSWILPEATSCLNQELDFVNEGKNSEKIASLFHDNPQLYIPKVYWDHTTRRILTMEFIHGVRIDNKKALTEMGIDFKQLYYLFSEVFAEQIFVHGFLHSDPHPGNILIRKKNGKPEMVLLDHGLYKKIDEKASEHYARELGAGEYAKHLGVLLNLRPEKSRENLRNMVKELGEQTLTAVTDILKSLPKEILLVLKTNNLIRQITTHFRIENGFLLMAKSCIKGIHQPDSIISSINIKLLEFSTKALQICFTTSLSSITQLQNDLRNDYISTRSRQIVVKHLDLVILSLSEDKVENPTTSRAHELVSTFKQSPSKLKYIIVKDREDARRYIALLRRYFTDQSLDESMAKLTIKDKKPIILQSLLIRDALLPELVDVLTKLKVFQISVSTHVQKVTLFGSLSPTDFWQQFETAYSSDDKLKQLPSISDIKEVVEYHGGLEGGSFIEQSATAGGSFNSCDIDLDSIPIEFRTKTDFNGRTIGGFIRANEKTYIITACHVVCNLKIVGCQCPDCIKAPDPDAFQSNNLFRGQYEDTYIDVAFLPVKDQNLSFMNPLASDYSNDALSDYWQEYVKETHDENWYRPSNSFPPGTDITKIGLTSGFTKGSLVDVQTTWMDTQHPKLRNRMVAVRGMPNQHFTRNGDSGSVYYATQGCMSYPIAIHCGVSLCPTILVPPVKLSYISPVSKKEETSNFQLGHVSYGSNLRVAIDWWMAKNEEITKIEWLMVHHSTKHIATSAKISDKILKSHLLPKIESIIDKKNVS</sequence>
<accession>F4PTI1</accession>
<evidence type="ECO:0000256" key="1">
    <source>
        <dbReference type="ARBA" id="ARBA00009670"/>
    </source>
</evidence>
<dbReference type="Pfam" id="PF03109">
    <property type="entry name" value="ABC1"/>
    <property type="match status" value="1"/>
</dbReference>
<dbReference type="OrthoDB" id="427480at2759"/>
<evidence type="ECO:0000259" key="3">
    <source>
        <dbReference type="Pfam" id="PF03109"/>
    </source>
</evidence>
<comment type="similarity">
    <text evidence="1">Belongs to the protein kinase superfamily. ADCK protein kinase family.</text>
</comment>
<dbReference type="KEGG" id="dfa:DFA_00728"/>
<dbReference type="InterPro" id="IPR051130">
    <property type="entry name" value="Mito_struct-func_regulator"/>
</dbReference>
<dbReference type="SUPFAM" id="SSF56112">
    <property type="entry name" value="Protein kinase-like (PK-like)"/>
    <property type="match status" value="1"/>
</dbReference>
<feature type="domain" description="ABC1 atypical kinase-like" evidence="3">
    <location>
        <begin position="294"/>
        <end position="522"/>
    </location>
</feature>
<dbReference type="InterPro" id="IPR004147">
    <property type="entry name" value="ABC1_dom"/>
</dbReference>
<dbReference type="RefSeq" id="XP_004358713.1">
    <property type="nucleotide sequence ID" value="XM_004358656.1"/>
</dbReference>
<evidence type="ECO:0000256" key="2">
    <source>
        <dbReference type="SAM" id="MobiDB-lite"/>
    </source>
</evidence>